<evidence type="ECO:0000256" key="2">
    <source>
        <dbReference type="ARBA" id="ARBA00005179"/>
    </source>
</evidence>
<evidence type="ECO:0000256" key="3">
    <source>
        <dbReference type="ARBA" id="ARBA00010617"/>
    </source>
</evidence>
<keyword evidence="8 10" id="KW-0503">Monooxygenase</keyword>
<name>A0A4S4M2U5_9AGAM</name>
<dbReference type="Proteomes" id="UP000310158">
    <property type="component" value="Unassembled WGS sequence"/>
</dbReference>
<sequence>WCRHHGFYDDGVLPGHDAPPRVPAQGSRRDRQSRRPGRLPDFSDRDQLPYVSNIIWECLRWNPVVPLGVPHATTQDDVYEGYWIPKGTTIIPNIWAMFHDETKYPDAFAFKPERFEDGKKNMELGNNDLPHVVFGFGRRVCPGRWLALDSLWITIASVLSVYTVSKPKDANGAEIEPEIEFTSVAVSRPKMFKCSVVPRLETALSLIKQTEDERDVRRDLINNVSNIYGSSSSSDTCTLTSSSSVYSSADSPLLVPSPVLTYNSSSSSSSRTRSTLSPFFGSFVNASDGFADIGMETYSEAGGHVHEAKGQQYQDVRRTEGFVGTVRADGQ</sequence>
<comment type="similarity">
    <text evidence="3 10">Belongs to the cytochrome P450 family.</text>
</comment>
<comment type="cofactor">
    <cofactor evidence="1 9">
        <name>heme</name>
        <dbReference type="ChEBI" id="CHEBI:30413"/>
    </cofactor>
</comment>
<dbReference type="PANTHER" id="PTHR46300:SF7">
    <property type="entry name" value="P450, PUTATIVE (EUROFUNG)-RELATED"/>
    <property type="match status" value="1"/>
</dbReference>
<dbReference type="PROSITE" id="PS00086">
    <property type="entry name" value="CYTOCHROME_P450"/>
    <property type="match status" value="1"/>
</dbReference>
<organism evidence="12 13">
    <name type="scientific">Bondarzewia mesenterica</name>
    <dbReference type="NCBI Taxonomy" id="1095465"/>
    <lineage>
        <taxon>Eukaryota</taxon>
        <taxon>Fungi</taxon>
        <taxon>Dikarya</taxon>
        <taxon>Basidiomycota</taxon>
        <taxon>Agaricomycotina</taxon>
        <taxon>Agaricomycetes</taxon>
        <taxon>Russulales</taxon>
        <taxon>Bondarzewiaceae</taxon>
        <taxon>Bondarzewia</taxon>
    </lineage>
</organism>
<dbReference type="InterPro" id="IPR002401">
    <property type="entry name" value="Cyt_P450_E_grp-I"/>
</dbReference>
<evidence type="ECO:0000256" key="1">
    <source>
        <dbReference type="ARBA" id="ARBA00001971"/>
    </source>
</evidence>
<evidence type="ECO:0000256" key="10">
    <source>
        <dbReference type="RuleBase" id="RU000461"/>
    </source>
</evidence>
<keyword evidence="13" id="KW-1185">Reference proteome</keyword>
<dbReference type="EMBL" id="SGPL01000068">
    <property type="protein sequence ID" value="THH18678.1"/>
    <property type="molecule type" value="Genomic_DNA"/>
</dbReference>
<evidence type="ECO:0000256" key="11">
    <source>
        <dbReference type="SAM" id="MobiDB-lite"/>
    </source>
</evidence>
<keyword evidence="5 9" id="KW-0479">Metal-binding</keyword>
<evidence type="ECO:0000313" key="12">
    <source>
        <dbReference type="EMBL" id="THH18678.1"/>
    </source>
</evidence>
<proteinExistence type="inferred from homology"/>
<evidence type="ECO:0000256" key="7">
    <source>
        <dbReference type="ARBA" id="ARBA00023004"/>
    </source>
</evidence>
<reference evidence="12 13" key="1">
    <citation type="submission" date="2019-02" db="EMBL/GenBank/DDBJ databases">
        <title>Genome sequencing of the rare red list fungi Bondarzewia mesenterica.</title>
        <authorList>
            <person name="Buettner E."/>
            <person name="Kellner H."/>
        </authorList>
    </citation>
    <scope>NUCLEOTIDE SEQUENCE [LARGE SCALE GENOMIC DNA]</scope>
    <source>
        <strain evidence="12 13">DSM 108281</strain>
    </source>
</reference>
<evidence type="ECO:0000256" key="5">
    <source>
        <dbReference type="ARBA" id="ARBA00022723"/>
    </source>
</evidence>
<comment type="caution">
    <text evidence="12">The sequence shown here is derived from an EMBL/GenBank/DDBJ whole genome shotgun (WGS) entry which is preliminary data.</text>
</comment>
<keyword evidence="6 10" id="KW-0560">Oxidoreductase</keyword>
<dbReference type="GO" id="GO:0004497">
    <property type="term" value="F:monooxygenase activity"/>
    <property type="evidence" value="ECO:0007669"/>
    <property type="project" value="UniProtKB-KW"/>
</dbReference>
<feature type="binding site" description="axial binding residue" evidence="9">
    <location>
        <position position="141"/>
    </location>
    <ligand>
        <name>heme</name>
        <dbReference type="ChEBI" id="CHEBI:30413"/>
    </ligand>
    <ligandPart>
        <name>Fe</name>
        <dbReference type="ChEBI" id="CHEBI:18248"/>
    </ligandPart>
</feature>
<protein>
    <recommendedName>
        <fullName evidence="14">Cytochrome P450</fullName>
    </recommendedName>
</protein>
<evidence type="ECO:0000313" key="13">
    <source>
        <dbReference type="Proteomes" id="UP000310158"/>
    </source>
</evidence>
<dbReference type="SUPFAM" id="SSF48264">
    <property type="entry name" value="Cytochrome P450"/>
    <property type="match status" value="1"/>
</dbReference>
<dbReference type="OrthoDB" id="2789670at2759"/>
<comment type="pathway">
    <text evidence="2">Secondary metabolite biosynthesis.</text>
</comment>
<keyword evidence="7 9" id="KW-0408">Iron</keyword>
<evidence type="ECO:0000256" key="4">
    <source>
        <dbReference type="ARBA" id="ARBA00022617"/>
    </source>
</evidence>
<dbReference type="PANTHER" id="PTHR46300">
    <property type="entry name" value="P450, PUTATIVE (EUROFUNG)-RELATED-RELATED"/>
    <property type="match status" value="1"/>
</dbReference>
<dbReference type="PRINTS" id="PR00463">
    <property type="entry name" value="EP450I"/>
</dbReference>
<keyword evidence="4 9" id="KW-0349">Heme</keyword>
<feature type="region of interest" description="Disordered" evidence="11">
    <location>
        <begin position="13"/>
        <end position="44"/>
    </location>
</feature>
<gene>
    <name evidence="12" type="ORF">EW146_g2331</name>
</gene>
<evidence type="ECO:0000256" key="8">
    <source>
        <dbReference type="ARBA" id="ARBA00023033"/>
    </source>
</evidence>
<dbReference type="InterPro" id="IPR050364">
    <property type="entry name" value="Cytochrome_P450_fung"/>
</dbReference>
<dbReference type="GO" id="GO:0020037">
    <property type="term" value="F:heme binding"/>
    <property type="evidence" value="ECO:0007669"/>
    <property type="project" value="InterPro"/>
</dbReference>
<evidence type="ECO:0000256" key="6">
    <source>
        <dbReference type="ARBA" id="ARBA00023002"/>
    </source>
</evidence>
<evidence type="ECO:0000256" key="9">
    <source>
        <dbReference type="PIRSR" id="PIRSR602401-1"/>
    </source>
</evidence>
<dbReference type="InterPro" id="IPR036396">
    <property type="entry name" value="Cyt_P450_sf"/>
</dbReference>
<dbReference type="InterPro" id="IPR017972">
    <property type="entry name" value="Cyt_P450_CS"/>
</dbReference>
<feature type="non-terminal residue" evidence="12">
    <location>
        <position position="1"/>
    </location>
</feature>
<accession>A0A4S4M2U5</accession>
<evidence type="ECO:0008006" key="14">
    <source>
        <dbReference type="Google" id="ProtNLM"/>
    </source>
</evidence>
<dbReference type="AlphaFoldDB" id="A0A4S4M2U5"/>
<dbReference type="InterPro" id="IPR001128">
    <property type="entry name" value="Cyt_P450"/>
</dbReference>
<dbReference type="GO" id="GO:0016705">
    <property type="term" value="F:oxidoreductase activity, acting on paired donors, with incorporation or reduction of molecular oxygen"/>
    <property type="evidence" value="ECO:0007669"/>
    <property type="project" value="InterPro"/>
</dbReference>
<dbReference type="Pfam" id="PF00067">
    <property type="entry name" value="p450"/>
    <property type="match status" value="1"/>
</dbReference>
<dbReference type="Gene3D" id="1.10.630.10">
    <property type="entry name" value="Cytochrome P450"/>
    <property type="match status" value="1"/>
</dbReference>
<dbReference type="GO" id="GO:0005506">
    <property type="term" value="F:iron ion binding"/>
    <property type="evidence" value="ECO:0007669"/>
    <property type="project" value="InterPro"/>
</dbReference>